<dbReference type="PANTHER" id="PTHR35564:SF4">
    <property type="entry name" value="CYTOPLASMIC PROTEIN"/>
    <property type="match status" value="1"/>
</dbReference>
<reference evidence="1 2" key="1">
    <citation type="submission" date="2024-04" db="EMBL/GenBank/DDBJ databases">
        <title>Novel species of the genus Ideonella isolated from streams.</title>
        <authorList>
            <person name="Lu H."/>
        </authorList>
    </citation>
    <scope>NUCLEOTIDE SEQUENCE [LARGE SCALE GENOMIC DNA]</scope>
    <source>
        <strain evidence="1 2">DXS29W</strain>
    </source>
</reference>
<comment type="caution">
    <text evidence="1">The sequence shown here is derived from an EMBL/GenBank/DDBJ whole genome shotgun (WGS) entry which is preliminary data.</text>
</comment>
<sequence length="375" mass="41203">MRRLKSPLNELLGSPHRFGFHQAVRLLTRWMRRSPTGASKGTVGAATDVERAGTDAEDELAPASHNGQAVALRYRNNLSLSFPASEIAQLSVSRSGQGQVERIEITPAFMGLLGINGALPSYYTELFAHREEAPHRDPSARAFLDIFQHRAVSLFHDAWRKHRLALQYEQDGDKRFLPMALSIAGIGQGPLQRRLQAQRGGVADHTLAFYAGTLQQRHIGATQLQGMLSHYFGVPVQVTQFVGRWFTLGESSRTLLGMANATLGAAAVVGERVWQRDLRLRITMGPLSRADLQRFLPGAPGALALREWLTLLTGVSLEYEVRLQLKAQAVSTVQLGGGPDTVEACARLGWDTFIQTRPSPIDRSEAGYDIHAVPS</sequence>
<dbReference type="NCBIfam" id="TIGR03347">
    <property type="entry name" value="VI_chp_1"/>
    <property type="match status" value="1"/>
</dbReference>
<dbReference type="Proteomes" id="UP001371218">
    <property type="component" value="Unassembled WGS sequence"/>
</dbReference>
<evidence type="ECO:0000313" key="1">
    <source>
        <dbReference type="EMBL" id="MEK8032540.1"/>
    </source>
</evidence>
<dbReference type="Pfam" id="PF06996">
    <property type="entry name" value="T6SS_TssG"/>
    <property type="match status" value="1"/>
</dbReference>
<dbReference type="InterPro" id="IPR010732">
    <property type="entry name" value="T6SS_TssG-like"/>
</dbReference>
<organism evidence="1 2">
    <name type="scientific">Ideonella lacteola</name>
    <dbReference type="NCBI Taxonomy" id="2984193"/>
    <lineage>
        <taxon>Bacteria</taxon>
        <taxon>Pseudomonadati</taxon>
        <taxon>Pseudomonadota</taxon>
        <taxon>Betaproteobacteria</taxon>
        <taxon>Burkholderiales</taxon>
        <taxon>Sphaerotilaceae</taxon>
        <taxon>Ideonella</taxon>
    </lineage>
</organism>
<dbReference type="EMBL" id="JBBUTG010000011">
    <property type="protein sequence ID" value="MEK8032540.1"/>
    <property type="molecule type" value="Genomic_DNA"/>
</dbReference>
<protein>
    <submittedName>
        <fullName evidence="1">Type VI secretion system baseplate subunit TssG</fullName>
    </submittedName>
</protein>
<name>A0ABU9BVB3_9BURK</name>
<proteinExistence type="predicted"/>
<dbReference type="PANTHER" id="PTHR35564">
    <property type="match status" value="1"/>
</dbReference>
<keyword evidence="2" id="KW-1185">Reference proteome</keyword>
<gene>
    <name evidence="1" type="primary">tssG</name>
    <name evidence="1" type="ORF">AACH06_17090</name>
</gene>
<dbReference type="RefSeq" id="WP_341426962.1">
    <property type="nucleotide sequence ID" value="NZ_JBBUTG010000011.1"/>
</dbReference>
<accession>A0ABU9BVB3</accession>
<evidence type="ECO:0000313" key="2">
    <source>
        <dbReference type="Proteomes" id="UP001371218"/>
    </source>
</evidence>